<dbReference type="AlphaFoldDB" id="A0A6M3KDR9"/>
<sequence>MNVKINKHLKEALKVAEAFESQGRHKLALEVIVTASRYALYMKSIHRIKDQPVICKCKRKLTNGKEVEFYNKVGECMSCDHNKYEV</sequence>
<dbReference type="EMBL" id="MT142389">
    <property type="protein sequence ID" value="QJA79648.1"/>
    <property type="molecule type" value="Genomic_DNA"/>
</dbReference>
<evidence type="ECO:0000313" key="1">
    <source>
        <dbReference type="EMBL" id="QJA63560.1"/>
    </source>
</evidence>
<protein>
    <submittedName>
        <fullName evidence="2">Uncharacterized protein</fullName>
    </submittedName>
</protein>
<proteinExistence type="predicted"/>
<reference evidence="2" key="1">
    <citation type="submission" date="2020-03" db="EMBL/GenBank/DDBJ databases">
        <title>The deep terrestrial virosphere.</title>
        <authorList>
            <person name="Holmfeldt K."/>
            <person name="Nilsson E."/>
            <person name="Simone D."/>
            <person name="Lopez-Fernandez M."/>
            <person name="Wu X."/>
            <person name="de Brujin I."/>
            <person name="Lundin D."/>
            <person name="Andersson A."/>
            <person name="Bertilsson S."/>
            <person name="Dopson M."/>
        </authorList>
    </citation>
    <scope>NUCLEOTIDE SEQUENCE</scope>
    <source>
        <strain evidence="2">MM415A00846</strain>
        <strain evidence="1">MM415B00619</strain>
    </source>
</reference>
<organism evidence="2">
    <name type="scientific">viral metagenome</name>
    <dbReference type="NCBI Taxonomy" id="1070528"/>
    <lineage>
        <taxon>unclassified sequences</taxon>
        <taxon>metagenomes</taxon>
        <taxon>organismal metagenomes</taxon>
    </lineage>
</organism>
<name>A0A6M3KDR9_9ZZZZ</name>
<gene>
    <name evidence="2" type="ORF">MM415A00846_0027</name>
    <name evidence="1" type="ORF">MM415B00619_0039</name>
</gene>
<evidence type="ECO:0000313" key="2">
    <source>
        <dbReference type="EMBL" id="QJA79648.1"/>
    </source>
</evidence>
<accession>A0A6M3KDR9</accession>
<dbReference type="EMBL" id="MT141499">
    <property type="protein sequence ID" value="QJA63560.1"/>
    <property type="molecule type" value="Genomic_DNA"/>
</dbReference>